<dbReference type="PROSITE" id="PS50249">
    <property type="entry name" value="MPN"/>
    <property type="match status" value="1"/>
</dbReference>
<keyword evidence="5" id="KW-0482">Metalloprotease</keyword>
<dbReference type="PANTHER" id="PTHR30471:SF3">
    <property type="entry name" value="UPF0758 PROTEIN YEES-RELATED"/>
    <property type="match status" value="1"/>
</dbReference>
<dbReference type="GO" id="GO:0046872">
    <property type="term" value="F:metal ion binding"/>
    <property type="evidence" value="ECO:0007669"/>
    <property type="project" value="UniProtKB-KW"/>
</dbReference>
<comment type="similarity">
    <text evidence="6">Belongs to the UPF0758 family.</text>
</comment>
<dbReference type="InterPro" id="IPR001405">
    <property type="entry name" value="UPF0758"/>
</dbReference>
<dbReference type="Pfam" id="PF20582">
    <property type="entry name" value="UPF0758_N"/>
    <property type="match status" value="1"/>
</dbReference>
<sequence>MKMMKWPEHERPREKLLKFGAETLSDAELLAIIISTGSKGRNAVELGREALARHGSVRAIVSASKAQLSQTTGFGLAKYATLNACFELTKRSLAESLTKPQSFTHAESASDYLLAQLQRKPHEIFAMLLLDSQHQLIAFRHMFKGTINSAAVYPRELVKQALEDNAAAVILAHNHPSGVAEPSQADIQITGRIQRAMELIDVRVLDHFVIGDGETVSFAQRGLL</sequence>
<keyword evidence="4" id="KW-0862">Zinc</keyword>
<dbReference type="InterPro" id="IPR020891">
    <property type="entry name" value="UPF0758_CS"/>
</dbReference>
<dbReference type="Gene3D" id="3.40.140.10">
    <property type="entry name" value="Cytidine Deaminase, domain 2"/>
    <property type="match status" value="1"/>
</dbReference>
<evidence type="ECO:0000313" key="8">
    <source>
        <dbReference type="EMBL" id="MDT0581964.1"/>
    </source>
</evidence>
<gene>
    <name evidence="8" type="primary">radC</name>
    <name evidence="8" type="ORF">RM544_05400</name>
</gene>
<dbReference type="SUPFAM" id="SSF102712">
    <property type="entry name" value="JAB1/MPN domain"/>
    <property type="match status" value="1"/>
</dbReference>
<dbReference type="GO" id="GO:0006508">
    <property type="term" value="P:proteolysis"/>
    <property type="evidence" value="ECO:0007669"/>
    <property type="project" value="UniProtKB-KW"/>
</dbReference>
<dbReference type="Proteomes" id="UP001249020">
    <property type="component" value="Unassembled WGS sequence"/>
</dbReference>
<dbReference type="GO" id="GO:0008237">
    <property type="term" value="F:metallopeptidase activity"/>
    <property type="evidence" value="ECO:0007669"/>
    <property type="project" value="UniProtKB-KW"/>
</dbReference>
<dbReference type="CDD" id="cd08071">
    <property type="entry name" value="MPN_DUF2466"/>
    <property type="match status" value="1"/>
</dbReference>
<dbReference type="AlphaFoldDB" id="A0AAW8QYV5"/>
<dbReference type="RefSeq" id="WP_311360757.1">
    <property type="nucleotide sequence ID" value="NZ_JAVRIE010000002.1"/>
</dbReference>
<dbReference type="EMBL" id="JAVRIE010000002">
    <property type="protein sequence ID" value="MDT0581964.1"/>
    <property type="molecule type" value="Genomic_DNA"/>
</dbReference>
<evidence type="ECO:0000259" key="7">
    <source>
        <dbReference type="PROSITE" id="PS50249"/>
    </source>
</evidence>
<dbReference type="PANTHER" id="PTHR30471">
    <property type="entry name" value="DNA REPAIR PROTEIN RADC"/>
    <property type="match status" value="1"/>
</dbReference>
<keyword evidence="1" id="KW-0645">Protease</keyword>
<dbReference type="NCBIfam" id="TIGR00608">
    <property type="entry name" value="radc"/>
    <property type="match status" value="1"/>
</dbReference>
<dbReference type="PROSITE" id="PS01302">
    <property type="entry name" value="UPF0758"/>
    <property type="match status" value="1"/>
</dbReference>
<feature type="domain" description="MPN" evidence="7">
    <location>
        <begin position="102"/>
        <end position="224"/>
    </location>
</feature>
<evidence type="ECO:0000313" key="9">
    <source>
        <dbReference type="Proteomes" id="UP001249020"/>
    </source>
</evidence>
<evidence type="ECO:0000256" key="1">
    <source>
        <dbReference type="ARBA" id="ARBA00022670"/>
    </source>
</evidence>
<evidence type="ECO:0000256" key="6">
    <source>
        <dbReference type="RuleBase" id="RU003797"/>
    </source>
</evidence>
<keyword evidence="3" id="KW-0378">Hydrolase</keyword>
<protein>
    <submittedName>
        <fullName evidence="8">DNA repair protein RadC</fullName>
    </submittedName>
</protein>
<organism evidence="8 9">
    <name type="scientific">Brumicola blandensis</name>
    <dbReference type="NCBI Taxonomy" id="3075611"/>
    <lineage>
        <taxon>Bacteria</taxon>
        <taxon>Pseudomonadati</taxon>
        <taxon>Pseudomonadota</taxon>
        <taxon>Gammaproteobacteria</taxon>
        <taxon>Alteromonadales</taxon>
        <taxon>Alteromonadaceae</taxon>
        <taxon>Brumicola</taxon>
    </lineage>
</organism>
<dbReference type="InterPro" id="IPR046778">
    <property type="entry name" value="UPF0758_N"/>
</dbReference>
<reference evidence="8 9" key="1">
    <citation type="submission" date="2023-09" db="EMBL/GenBank/DDBJ databases">
        <authorList>
            <person name="Rey-Velasco X."/>
        </authorList>
    </citation>
    <scope>NUCLEOTIDE SEQUENCE [LARGE SCALE GENOMIC DNA]</scope>
    <source>
        <strain evidence="8 9">W409</strain>
    </source>
</reference>
<keyword evidence="9" id="KW-1185">Reference proteome</keyword>
<evidence type="ECO:0000256" key="2">
    <source>
        <dbReference type="ARBA" id="ARBA00022723"/>
    </source>
</evidence>
<evidence type="ECO:0000256" key="3">
    <source>
        <dbReference type="ARBA" id="ARBA00022801"/>
    </source>
</evidence>
<comment type="caution">
    <text evidence="8">The sequence shown here is derived from an EMBL/GenBank/DDBJ whole genome shotgun (WGS) entry which is preliminary data.</text>
</comment>
<dbReference type="Pfam" id="PF04002">
    <property type="entry name" value="RadC"/>
    <property type="match status" value="1"/>
</dbReference>
<name>A0AAW8QYV5_9ALTE</name>
<dbReference type="InterPro" id="IPR037518">
    <property type="entry name" value="MPN"/>
</dbReference>
<dbReference type="NCBIfam" id="NF000642">
    <property type="entry name" value="PRK00024.1"/>
    <property type="match status" value="1"/>
</dbReference>
<evidence type="ECO:0000256" key="4">
    <source>
        <dbReference type="ARBA" id="ARBA00022833"/>
    </source>
</evidence>
<proteinExistence type="inferred from homology"/>
<dbReference type="InterPro" id="IPR025657">
    <property type="entry name" value="RadC_JAB"/>
</dbReference>
<evidence type="ECO:0000256" key="5">
    <source>
        <dbReference type="ARBA" id="ARBA00023049"/>
    </source>
</evidence>
<keyword evidence="2" id="KW-0479">Metal-binding</keyword>
<accession>A0AAW8QYV5</accession>